<dbReference type="EMBL" id="HE978322">
    <property type="protein sequence ID" value="CCK71966.1"/>
    <property type="molecule type" value="Genomic_DNA"/>
</dbReference>
<dbReference type="GeneID" id="34527709"/>
<sequence length="185" mass="20719">METATCSRQYCHFFFFSLILFGICNRALFFAVPLSLAQEPNTQHRICQTRPRHTTCSSSPLAILSQRTVIDIYGICRKREIRGPASRPVPNRNHALLYLEPAEKACFYFGPHRSRFSARERRDVPSLSSAELGVSGVPGDGHALLRGHHHISTPVVCAFGMCNGPCEELIKGWQLSSLRMINSSM</sequence>
<protein>
    <submittedName>
        <fullName evidence="1">Uncharacterized protein</fullName>
    </submittedName>
</protein>
<organism evidence="1 2">
    <name type="scientific">Huiozyma naganishii (strain ATCC MYA-139 / BCRC 22969 / CBS 8797 / KCTC 17520 / NBRC 10181 / NCYC 3082 / Yp74L-3)</name>
    <name type="common">Yeast</name>
    <name type="synonym">Kazachstania naganishii</name>
    <dbReference type="NCBI Taxonomy" id="1071383"/>
    <lineage>
        <taxon>Eukaryota</taxon>
        <taxon>Fungi</taxon>
        <taxon>Dikarya</taxon>
        <taxon>Ascomycota</taxon>
        <taxon>Saccharomycotina</taxon>
        <taxon>Saccharomycetes</taxon>
        <taxon>Saccharomycetales</taxon>
        <taxon>Saccharomycetaceae</taxon>
        <taxon>Huiozyma</taxon>
    </lineage>
</organism>
<gene>
    <name evidence="1" type="primary">KNAG0I01810</name>
    <name evidence="1" type="ordered locus">KNAG_0I01810</name>
</gene>
<dbReference type="Proteomes" id="UP000006310">
    <property type="component" value="Chromosome 9"/>
</dbReference>
<reference evidence="1 2" key="1">
    <citation type="journal article" date="2011" name="Proc. Natl. Acad. Sci. U.S.A.">
        <title>Evolutionary erosion of yeast sex chromosomes by mating-type switching accidents.</title>
        <authorList>
            <person name="Gordon J.L."/>
            <person name="Armisen D."/>
            <person name="Proux-Wera E."/>
            <person name="Oheigeartaigh S.S."/>
            <person name="Byrne K.P."/>
            <person name="Wolfe K.H."/>
        </authorList>
    </citation>
    <scope>NUCLEOTIDE SEQUENCE [LARGE SCALE GENOMIC DNA]</scope>
    <source>
        <strain evidence="2">ATCC MYA-139 / BCRC 22969 / CBS 8797 / CCRC 22969 / KCTC 17520 / NBRC 10181 / NCYC 3082</strain>
    </source>
</reference>
<evidence type="ECO:0000313" key="1">
    <source>
        <dbReference type="EMBL" id="CCK71966.1"/>
    </source>
</evidence>
<dbReference type="AlphaFoldDB" id="J7SA95"/>
<dbReference type="RefSeq" id="XP_022466211.1">
    <property type="nucleotide sequence ID" value="XM_022609857.1"/>
</dbReference>
<keyword evidence="2" id="KW-1185">Reference proteome</keyword>
<dbReference type="KEGG" id="kng:KNAG_0I01810"/>
<accession>J7SA95</accession>
<dbReference type="HOGENOM" id="CLU_1461527_0_0_1"/>
<reference evidence="2" key="2">
    <citation type="submission" date="2012-08" db="EMBL/GenBank/DDBJ databases">
        <title>Genome sequence of Kazachstania naganishii.</title>
        <authorList>
            <person name="Gordon J.L."/>
            <person name="Armisen D."/>
            <person name="Proux-Wera E."/>
            <person name="OhEigeartaigh S.S."/>
            <person name="Byrne K.P."/>
            <person name="Wolfe K.H."/>
        </authorList>
    </citation>
    <scope>NUCLEOTIDE SEQUENCE [LARGE SCALE GENOMIC DNA]</scope>
    <source>
        <strain evidence="2">ATCC MYA-139 / BCRC 22969 / CBS 8797 / CCRC 22969 / KCTC 17520 / NBRC 10181 / NCYC 3082</strain>
    </source>
</reference>
<evidence type="ECO:0000313" key="2">
    <source>
        <dbReference type="Proteomes" id="UP000006310"/>
    </source>
</evidence>
<name>J7SA95_HUIN7</name>
<proteinExistence type="predicted"/>